<dbReference type="Proteomes" id="UP001062165">
    <property type="component" value="Chromosome"/>
</dbReference>
<reference evidence="2" key="1">
    <citation type="submission" date="2022-10" db="EMBL/GenBank/DDBJ databases">
        <title>Comparative genomics and taxonomic characterization of three novel marine species of genus Reichenbachiella exhibiting antioxidant and polysaccharide degradation activities.</title>
        <authorList>
            <person name="Muhammad N."/>
            <person name="Lee Y.-J."/>
            <person name="Ko J."/>
            <person name="Kim S.-G."/>
        </authorList>
    </citation>
    <scope>NUCLEOTIDE SEQUENCE</scope>
    <source>
        <strain evidence="2">Wsw4-B4</strain>
    </source>
</reference>
<feature type="domain" description="Saccharopine dehydrogenase NADP binding" evidence="1">
    <location>
        <begin position="4"/>
        <end position="122"/>
    </location>
</feature>
<gene>
    <name evidence="2" type="ORF">N7E81_04910</name>
</gene>
<dbReference type="InterPro" id="IPR036291">
    <property type="entry name" value="NAD(P)-bd_dom_sf"/>
</dbReference>
<dbReference type="PANTHER" id="PTHR43781">
    <property type="entry name" value="SACCHAROPINE DEHYDROGENASE"/>
    <property type="match status" value="1"/>
</dbReference>
<dbReference type="Pfam" id="PF03435">
    <property type="entry name" value="Sacchrp_dh_NADP"/>
    <property type="match status" value="1"/>
</dbReference>
<dbReference type="RefSeq" id="WP_263052169.1">
    <property type="nucleotide sequence ID" value="NZ_CP106735.1"/>
</dbReference>
<evidence type="ECO:0000259" key="1">
    <source>
        <dbReference type="Pfam" id="PF03435"/>
    </source>
</evidence>
<evidence type="ECO:0000313" key="2">
    <source>
        <dbReference type="EMBL" id="UXX80439.1"/>
    </source>
</evidence>
<dbReference type="EMBL" id="CP106735">
    <property type="protein sequence ID" value="UXX80439.1"/>
    <property type="molecule type" value="Genomic_DNA"/>
</dbReference>
<organism evidence="2 3">
    <name type="scientific">Reichenbachiella carrageenanivorans</name>
    <dbReference type="NCBI Taxonomy" id="2979869"/>
    <lineage>
        <taxon>Bacteria</taxon>
        <taxon>Pseudomonadati</taxon>
        <taxon>Bacteroidota</taxon>
        <taxon>Cytophagia</taxon>
        <taxon>Cytophagales</taxon>
        <taxon>Reichenbachiellaceae</taxon>
        <taxon>Reichenbachiella</taxon>
    </lineage>
</organism>
<evidence type="ECO:0000313" key="3">
    <source>
        <dbReference type="Proteomes" id="UP001062165"/>
    </source>
</evidence>
<keyword evidence="3" id="KW-1185">Reference proteome</keyword>
<proteinExistence type="predicted"/>
<dbReference type="SUPFAM" id="SSF51735">
    <property type="entry name" value="NAD(P)-binding Rossmann-fold domains"/>
    <property type="match status" value="1"/>
</dbReference>
<accession>A0ABY6D3F9</accession>
<dbReference type="Gene3D" id="3.40.50.720">
    <property type="entry name" value="NAD(P)-binding Rossmann-like Domain"/>
    <property type="match status" value="1"/>
</dbReference>
<name>A0ABY6D3F9_9BACT</name>
<dbReference type="InterPro" id="IPR005097">
    <property type="entry name" value="Sacchrp_dh_NADP-bd"/>
</dbReference>
<protein>
    <submittedName>
        <fullName evidence="2">Saccharopine dehydrogenase NADP-binding domain-containing protein</fullName>
    </submittedName>
</protein>
<sequence length="348" mass="38250">MKFLIYGAYGYTGQLISKLAKAKGLTPVLAGRDKERTKALANELALPYRYFDLSQTEKLHEALSEVELVLHCAGPFSETAKLMMNACLATKTHYLDITGEIEVFELGASLDQAAKDAGIMIMSGVGFDVVPSDCLASYLKSQLPNATHLELAFMSESSTSRGTALTMTQGIGKGGAIRKDSKIISVPHVYASRLLNLDGKEKNFVSIPWGDVSTAYRSTGIPNIMVYTAMHPGQVKKMKTAQKWSWLFNLGFVQNYLQKKVKKTVTGPSEKMREESKCYLWGEVKNAKGESKSAKLSTPEGYKLTSIASLMIIDKMSQALPNTGYQTPSLVYGSDLILEIENTKREDI</sequence>
<dbReference type="PANTHER" id="PTHR43781:SF1">
    <property type="entry name" value="SACCHAROPINE DEHYDROGENASE"/>
    <property type="match status" value="1"/>
</dbReference>